<dbReference type="Proteomes" id="UP000254331">
    <property type="component" value="Unassembled WGS sequence"/>
</dbReference>
<dbReference type="AlphaFoldDB" id="A0A379F9Y3"/>
<evidence type="ECO:0000313" key="2">
    <source>
        <dbReference type="EMBL" id="SUC16356.1"/>
    </source>
</evidence>
<keyword evidence="1" id="KW-0175">Coiled coil</keyword>
<name>A0A379F9Y3_PROVU</name>
<accession>A0A379F9Y3</accession>
<evidence type="ECO:0000313" key="3">
    <source>
        <dbReference type="Proteomes" id="UP000254331"/>
    </source>
</evidence>
<evidence type="ECO:0000256" key="1">
    <source>
        <dbReference type="SAM" id="Coils"/>
    </source>
</evidence>
<gene>
    <name evidence="2" type="ORF">NCTC10376_02254</name>
</gene>
<dbReference type="EMBL" id="UGTW01000001">
    <property type="protein sequence ID" value="SUC16356.1"/>
    <property type="molecule type" value="Genomic_DNA"/>
</dbReference>
<organism evidence="2 3">
    <name type="scientific">Proteus vulgaris</name>
    <dbReference type="NCBI Taxonomy" id="585"/>
    <lineage>
        <taxon>Bacteria</taxon>
        <taxon>Pseudomonadati</taxon>
        <taxon>Pseudomonadota</taxon>
        <taxon>Gammaproteobacteria</taxon>
        <taxon>Enterobacterales</taxon>
        <taxon>Morganellaceae</taxon>
        <taxon>Proteus</taxon>
    </lineage>
</organism>
<dbReference type="RefSeq" id="WP_115370622.1">
    <property type="nucleotide sequence ID" value="NZ_UGTW01000001.1"/>
</dbReference>
<reference evidence="2 3" key="1">
    <citation type="submission" date="2018-06" db="EMBL/GenBank/DDBJ databases">
        <authorList>
            <consortium name="Pathogen Informatics"/>
            <person name="Doyle S."/>
        </authorList>
    </citation>
    <scope>NUCLEOTIDE SEQUENCE [LARGE SCALE GENOMIC DNA]</scope>
    <source>
        <strain evidence="2 3">NCTC10376</strain>
    </source>
</reference>
<sequence>MGRFHEDTKMHEMACIKSDGLYRHYHFSNPKNSAYWFDIVTTPYYLYMTGDMGTWVFSRIKDMLYFFNKDSLNLGYLAEKLQIGSSRSEATAIYKEVDVKRTLEYLNNELQQWKNDILDEEEDREKLADLKEAYKDFSRRIGELKSLINDYCISGSISEQSYSFAIENSSFTDPSIGGIESPWDWESLYPVTKPTSGFVWACEAIQYASKQILIKELASNAMDKFLAIGDCHE</sequence>
<protein>
    <submittedName>
        <fullName evidence="2">Uncharacterized protein</fullName>
    </submittedName>
</protein>
<feature type="coiled-coil region" evidence="1">
    <location>
        <begin position="103"/>
        <end position="147"/>
    </location>
</feature>
<proteinExistence type="predicted"/>